<evidence type="ECO:0000313" key="3">
    <source>
        <dbReference type="Proteomes" id="UP000307541"/>
    </source>
</evidence>
<dbReference type="OrthoDB" id="8993954at2"/>
<dbReference type="Pfam" id="PF06276">
    <property type="entry name" value="FhuF"/>
    <property type="match status" value="1"/>
</dbReference>
<sequence>MLPGLHSLFSEDLARYRNVFVRADDPREAISGPEFLQPGTLSTLMARFRPQFAAADQRGLASIWVNQYFNRLFPPVISAALLLNQRMPLRLEQLAVVVDDQGLPLAFKLPGGCEPLASPETPFERFAHLLDDNLQPLIQALCAHTGVSAKVLWSNAGNYFEAWLGQLKSRTQKPQLLVDGERLLASPRRPDGSRNSLYAPIRYVEIEHADGQVRPWRQRRLCCIRDLLPEVKLCPNCPRLKQPYAASDSQ</sequence>
<dbReference type="AlphaFoldDB" id="A0A4T1ZRV2"/>
<dbReference type="InterPro" id="IPR008090">
    <property type="entry name" value="Fe_iron_reduct"/>
</dbReference>
<dbReference type="Proteomes" id="UP000307541">
    <property type="component" value="Unassembled WGS sequence"/>
</dbReference>
<evidence type="ECO:0000313" key="2">
    <source>
        <dbReference type="EMBL" id="TIH06940.1"/>
    </source>
</evidence>
<accession>A0A4T1ZRV2</accession>
<organism evidence="2 3">
    <name type="scientific">Pseudomonas leptonychotis</name>
    <dbReference type="NCBI Taxonomy" id="2448482"/>
    <lineage>
        <taxon>Bacteria</taxon>
        <taxon>Pseudomonadati</taxon>
        <taxon>Pseudomonadota</taxon>
        <taxon>Gammaproteobacteria</taxon>
        <taxon>Pseudomonadales</taxon>
        <taxon>Pseudomonadaceae</taxon>
        <taxon>Pseudomonas</taxon>
    </lineage>
</organism>
<reference evidence="2 3" key="1">
    <citation type="submission" date="2018-10" db="EMBL/GenBank/DDBJ databases">
        <title>Pseudomonas leptonychotis sp. nov., isolated from Weddell seals in Antarctica.</title>
        <authorList>
            <person name="Novakova D."/>
            <person name="Svec P."/>
            <person name="Kralova S."/>
            <person name="Kristofova L."/>
            <person name="Zeman M."/>
            <person name="Pantucek R."/>
            <person name="Maslanova I."/>
            <person name="Sedlacek I."/>
        </authorList>
    </citation>
    <scope>NUCLEOTIDE SEQUENCE [LARGE SCALE GENOMIC DNA]</scope>
    <source>
        <strain evidence="2 3">CCM 8849</strain>
    </source>
</reference>
<name>A0A4T1ZRV2_9PSED</name>
<dbReference type="NCBIfam" id="TIGR03951">
    <property type="entry name" value="Fe_III_red_FhuF"/>
    <property type="match status" value="1"/>
</dbReference>
<comment type="caution">
    <text evidence="2">The sequence shown here is derived from an EMBL/GenBank/DDBJ whole genome shotgun (WGS) entry which is preliminary data.</text>
</comment>
<feature type="domain" description="Aerobactin siderophore biosynthesis IucA/IucC-like C-terminal" evidence="1">
    <location>
        <begin position="62"/>
        <end position="209"/>
    </location>
</feature>
<gene>
    <name evidence="2" type="primary">fhuF</name>
    <name evidence="2" type="ORF">D8779_18535</name>
</gene>
<dbReference type="GO" id="GO:0003824">
    <property type="term" value="F:catalytic activity"/>
    <property type="evidence" value="ECO:0007669"/>
    <property type="project" value="UniProtKB-ARBA"/>
</dbReference>
<evidence type="ECO:0000259" key="1">
    <source>
        <dbReference type="Pfam" id="PF06276"/>
    </source>
</evidence>
<dbReference type="InterPro" id="IPR022770">
    <property type="entry name" value="IucA/IucC-like_C"/>
</dbReference>
<proteinExistence type="predicted"/>
<dbReference type="EMBL" id="RFLV01000005">
    <property type="protein sequence ID" value="TIH06940.1"/>
    <property type="molecule type" value="Genomic_DNA"/>
</dbReference>
<protein>
    <submittedName>
        <fullName evidence="2">Siderophore-iron reductase FhuF</fullName>
    </submittedName>
</protein>
<keyword evidence="3" id="KW-1185">Reference proteome</keyword>
<dbReference type="GO" id="GO:0051537">
    <property type="term" value="F:2 iron, 2 sulfur cluster binding"/>
    <property type="evidence" value="ECO:0007669"/>
    <property type="project" value="InterPro"/>
</dbReference>